<evidence type="ECO:0008006" key="4">
    <source>
        <dbReference type="Google" id="ProtNLM"/>
    </source>
</evidence>
<feature type="transmembrane region" description="Helical" evidence="1">
    <location>
        <begin position="262"/>
        <end position="280"/>
    </location>
</feature>
<dbReference type="Proteomes" id="UP000321927">
    <property type="component" value="Unassembled WGS sequence"/>
</dbReference>
<dbReference type="EMBL" id="VORV01000025">
    <property type="protein sequence ID" value="TXD75499.1"/>
    <property type="molecule type" value="Genomic_DNA"/>
</dbReference>
<evidence type="ECO:0000313" key="3">
    <source>
        <dbReference type="Proteomes" id="UP000321927"/>
    </source>
</evidence>
<feature type="transmembrane region" description="Helical" evidence="1">
    <location>
        <begin position="97"/>
        <end position="115"/>
    </location>
</feature>
<feature type="transmembrane region" description="Helical" evidence="1">
    <location>
        <begin position="338"/>
        <end position="356"/>
    </location>
</feature>
<organism evidence="2 3">
    <name type="scientific">Algoriphagus ratkowskyi</name>
    <dbReference type="NCBI Taxonomy" id="57028"/>
    <lineage>
        <taxon>Bacteria</taxon>
        <taxon>Pseudomonadati</taxon>
        <taxon>Bacteroidota</taxon>
        <taxon>Cytophagia</taxon>
        <taxon>Cytophagales</taxon>
        <taxon>Cyclobacteriaceae</taxon>
        <taxon>Algoriphagus</taxon>
    </lineage>
</organism>
<feature type="transmembrane region" description="Helical" evidence="1">
    <location>
        <begin position="368"/>
        <end position="385"/>
    </location>
</feature>
<reference evidence="2 3" key="1">
    <citation type="submission" date="2019-08" db="EMBL/GenBank/DDBJ databases">
        <title>Genome of Algoriphagus ratkowskyi IC026.</title>
        <authorList>
            <person name="Bowman J.P."/>
        </authorList>
    </citation>
    <scope>NUCLEOTIDE SEQUENCE [LARGE SCALE GENOMIC DNA]</scope>
    <source>
        <strain evidence="2 3">IC026</strain>
    </source>
</reference>
<proteinExistence type="predicted"/>
<protein>
    <recommendedName>
        <fullName evidence="4">Dolichyl-phosphate-mannose-protein mannosyltransferase</fullName>
    </recommendedName>
</protein>
<feature type="transmembrane region" description="Helical" evidence="1">
    <location>
        <begin position="158"/>
        <end position="178"/>
    </location>
</feature>
<keyword evidence="3" id="KW-1185">Reference proteome</keyword>
<keyword evidence="1" id="KW-0812">Transmembrane</keyword>
<evidence type="ECO:0000313" key="2">
    <source>
        <dbReference type="EMBL" id="TXD75499.1"/>
    </source>
</evidence>
<gene>
    <name evidence="2" type="ORF">ESW18_20440</name>
</gene>
<feature type="transmembrane region" description="Helical" evidence="1">
    <location>
        <begin position="185"/>
        <end position="206"/>
    </location>
</feature>
<dbReference type="RefSeq" id="WP_143244268.1">
    <property type="nucleotide sequence ID" value="NZ_MSSV01000036.1"/>
</dbReference>
<name>A0ABY3HHT9_9BACT</name>
<comment type="caution">
    <text evidence="2">The sequence shown here is derived from an EMBL/GenBank/DDBJ whole genome shotgun (WGS) entry which is preliminary data.</text>
</comment>
<sequence length="510" mass="58954">MIKILTGFTFLSLLLILFGMNRGFDFSDEGLYVLLADPNQQNLGGIFNYDFFFKLIHLATGLEFGIVGLRALRLLGYFLAAFGLVVFWKNIYPTQKLTIPVFILSLAGLFAGYGFLPPSLSYNSISVVAACLWLAIVSKKEIKSFDWVLLSLVFLSLFYSKITVCLTLGLLTFTYFFLKKSYTILKALLFISPFLIFEWLFYILFQENALTRMIGEYGFLQQREDYGLALLLKYTAVGGFWTLLAGILFFVAAKVKKLDYKFYSYVLILALISVILVFYFTFITSGWSHIVLLITFAGICWQLGQSNRKDFNTQELFFIAVLLLIPFLLHFGSNVYWMRLGIHYWVFWLLAFAMLIHKKPHLYQNSSYTFASFTSLVLVTFGIWITPYEGSYLWDATEKWEYKPGKFVYLSLPQNEFLSMLDSEIQKSNPSKIISVYRNPGLLYMLGDNPLYSPGYWKPSQAKMFLKTGSELDMILFNELEDFPFEPSDWAVQKQLIQPKGEKLLILWRK</sequence>
<evidence type="ECO:0000256" key="1">
    <source>
        <dbReference type="SAM" id="Phobius"/>
    </source>
</evidence>
<accession>A0ABY3HHT9</accession>
<feature type="transmembrane region" description="Helical" evidence="1">
    <location>
        <begin position="74"/>
        <end position="91"/>
    </location>
</feature>
<feature type="transmembrane region" description="Helical" evidence="1">
    <location>
        <begin position="120"/>
        <end position="138"/>
    </location>
</feature>
<feature type="transmembrane region" description="Helical" evidence="1">
    <location>
        <begin position="286"/>
        <end position="304"/>
    </location>
</feature>
<feature type="transmembrane region" description="Helical" evidence="1">
    <location>
        <begin position="316"/>
        <end position="332"/>
    </location>
</feature>
<keyword evidence="1" id="KW-0472">Membrane</keyword>
<keyword evidence="1" id="KW-1133">Transmembrane helix</keyword>
<feature type="transmembrane region" description="Helical" evidence="1">
    <location>
        <begin position="226"/>
        <end position="250"/>
    </location>
</feature>